<evidence type="ECO:0000259" key="11">
    <source>
        <dbReference type="PROSITE" id="PS50908"/>
    </source>
</evidence>
<dbReference type="InterPro" id="IPR013083">
    <property type="entry name" value="Znf_RING/FYVE/PHD"/>
</dbReference>
<dbReference type="PROSITE" id="PS50908">
    <property type="entry name" value="RWD"/>
    <property type="match status" value="1"/>
</dbReference>
<dbReference type="Proteomes" id="UP000677228">
    <property type="component" value="Unassembled WGS sequence"/>
</dbReference>
<dbReference type="EMBL" id="CAJOBA010000976">
    <property type="protein sequence ID" value="CAF3568531.1"/>
    <property type="molecule type" value="Genomic_DNA"/>
</dbReference>
<accession>A0A813RI88</accession>
<evidence type="ECO:0000313" key="14">
    <source>
        <dbReference type="EMBL" id="CAF0786328.1"/>
    </source>
</evidence>
<dbReference type="GO" id="GO:0016567">
    <property type="term" value="P:protein ubiquitination"/>
    <property type="evidence" value="ECO:0007669"/>
    <property type="project" value="InterPro"/>
</dbReference>
<evidence type="ECO:0000313" key="17">
    <source>
        <dbReference type="Proteomes" id="UP000663829"/>
    </source>
</evidence>
<organism evidence="13 17">
    <name type="scientific">Didymodactylos carnosus</name>
    <dbReference type="NCBI Taxonomy" id="1234261"/>
    <lineage>
        <taxon>Eukaryota</taxon>
        <taxon>Metazoa</taxon>
        <taxon>Spiralia</taxon>
        <taxon>Gnathifera</taxon>
        <taxon>Rotifera</taxon>
        <taxon>Eurotatoria</taxon>
        <taxon>Bdelloidea</taxon>
        <taxon>Philodinida</taxon>
        <taxon>Philodinidae</taxon>
        <taxon>Didymodactylos</taxon>
    </lineage>
</organism>
<feature type="domain" description="RING-type" evidence="12">
    <location>
        <begin position="183"/>
        <end position="407"/>
    </location>
</feature>
<keyword evidence="8" id="KW-0862">Zinc</keyword>
<evidence type="ECO:0000256" key="5">
    <source>
        <dbReference type="ARBA" id="ARBA00022737"/>
    </source>
</evidence>
<dbReference type="FunFam" id="3.30.40.10:FF:000137">
    <property type="entry name" value="RanBP-type and C3HC4-type zinc finger-containing protein 1"/>
    <property type="match status" value="1"/>
</dbReference>
<dbReference type="SUPFAM" id="SSF57850">
    <property type="entry name" value="RING/U-box"/>
    <property type="match status" value="4"/>
</dbReference>
<keyword evidence="17" id="KW-1185">Reference proteome</keyword>
<dbReference type="SMART" id="SM00647">
    <property type="entry name" value="IBR"/>
    <property type="match status" value="3"/>
</dbReference>
<dbReference type="Gene3D" id="2.20.25.20">
    <property type="match status" value="1"/>
</dbReference>
<keyword evidence="5" id="KW-0677">Repeat</keyword>
<dbReference type="PANTHER" id="PTHR11685">
    <property type="entry name" value="RBR FAMILY RING FINGER AND IBR DOMAIN-CONTAINING"/>
    <property type="match status" value="1"/>
</dbReference>
<comment type="caution">
    <text evidence="13">The sequence shown here is derived from an EMBL/GenBank/DDBJ whole genome shotgun (WGS) entry which is preliminary data.</text>
</comment>
<feature type="domain" description="RING-type" evidence="10">
    <location>
        <begin position="187"/>
        <end position="230"/>
    </location>
</feature>
<dbReference type="Pfam" id="PF22191">
    <property type="entry name" value="IBR_1"/>
    <property type="match status" value="1"/>
</dbReference>
<dbReference type="InterPro" id="IPR031127">
    <property type="entry name" value="E3_UB_ligase_RBR"/>
</dbReference>
<dbReference type="Pfam" id="PF05773">
    <property type="entry name" value="RWD"/>
    <property type="match status" value="1"/>
</dbReference>
<dbReference type="SMART" id="SM00591">
    <property type="entry name" value="RWD"/>
    <property type="match status" value="1"/>
</dbReference>
<evidence type="ECO:0000259" key="12">
    <source>
        <dbReference type="PROSITE" id="PS51873"/>
    </source>
</evidence>
<evidence type="ECO:0000313" key="15">
    <source>
        <dbReference type="EMBL" id="CAF3564742.1"/>
    </source>
</evidence>
<dbReference type="GO" id="GO:0061630">
    <property type="term" value="F:ubiquitin protein ligase activity"/>
    <property type="evidence" value="ECO:0007669"/>
    <property type="project" value="UniProtKB-EC"/>
</dbReference>
<keyword evidence="4" id="KW-0479">Metal-binding</keyword>
<dbReference type="PROSITE" id="PS50089">
    <property type="entry name" value="ZF_RING_2"/>
    <property type="match status" value="1"/>
</dbReference>
<evidence type="ECO:0000256" key="8">
    <source>
        <dbReference type="ARBA" id="ARBA00022833"/>
    </source>
</evidence>
<dbReference type="Gene3D" id="3.10.110.10">
    <property type="entry name" value="Ubiquitin Conjugating Enzyme"/>
    <property type="match status" value="1"/>
</dbReference>
<dbReference type="Proteomes" id="UP000663829">
    <property type="component" value="Unassembled WGS sequence"/>
</dbReference>
<dbReference type="Proteomes" id="UP000682733">
    <property type="component" value="Unassembled WGS sequence"/>
</dbReference>
<dbReference type="EMBL" id="CAJNOQ010000277">
    <property type="protein sequence ID" value="CAF0781414.1"/>
    <property type="molecule type" value="Genomic_DNA"/>
</dbReference>
<dbReference type="OrthoDB" id="1431934at2759"/>
<dbReference type="AlphaFoldDB" id="A0A813RI88"/>
<dbReference type="CDD" id="cd20341">
    <property type="entry name" value="BRcat_RBR_RNF14"/>
    <property type="match status" value="1"/>
</dbReference>
<comment type="catalytic activity">
    <reaction evidence="1">
        <text>[E2 ubiquitin-conjugating enzyme]-S-ubiquitinyl-L-cysteine + [acceptor protein]-L-lysine = [E2 ubiquitin-conjugating enzyme]-L-cysteine + [acceptor protein]-N(6)-ubiquitinyl-L-lysine.</text>
        <dbReference type="EC" id="2.3.2.31"/>
    </reaction>
</comment>
<evidence type="ECO:0000256" key="9">
    <source>
        <dbReference type="PROSITE-ProRule" id="PRU00175"/>
    </source>
</evidence>
<evidence type="ECO:0000259" key="10">
    <source>
        <dbReference type="PROSITE" id="PS50089"/>
    </source>
</evidence>
<feature type="domain" description="RWD" evidence="11">
    <location>
        <begin position="13"/>
        <end position="129"/>
    </location>
</feature>
<name>A0A813RI88_9BILA</name>
<dbReference type="InterPro" id="IPR044066">
    <property type="entry name" value="TRIAD_supradom"/>
</dbReference>
<keyword evidence="6 9" id="KW-0863">Zinc-finger</keyword>
<protein>
    <recommendedName>
        <fullName evidence="2">RBR-type E3 ubiquitin transferase</fullName>
        <ecNumber evidence="2">2.3.2.31</ecNumber>
    </recommendedName>
</protein>
<dbReference type="InterPro" id="IPR016135">
    <property type="entry name" value="UBQ-conjugating_enzyme/RWD"/>
</dbReference>
<dbReference type="EMBL" id="CAJOBC010000277">
    <property type="protein sequence ID" value="CAF3564742.1"/>
    <property type="molecule type" value="Genomic_DNA"/>
</dbReference>
<dbReference type="InterPro" id="IPR002867">
    <property type="entry name" value="IBR_dom"/>
</dbReference>
<dbReference type="Gene3D" id="3.30.40.10">
    <property type="entry name" value="Zinc/RING finger domain, C3HC4 (zinc finger)"/>
    <property type="match status" value="1"/>
</dbReference>
<dbReference type="CDD" id="cd23820">
    <property type="entry name" value="RWD_RNF14"/>
    <property type="match status" value="1"/>
</dbReference>
<dbReference type="SMART" id="SM00184">
    <property type="entry name" value="RING"/>
    <property type="match status" value="2"/>
</dbReference>
<dbReference type="InterPro" id="IPR017907">
    <property type="entry name" value="Znf_RING_CS"/>
</dbReference>
<dbReference type="PROSITE" id="PS51873">
    <property type="entry name" value="TRIAD"/>
    <property type="match status" value="1"/>
</dbReference>
<gene>
    <name evidence="13" type="ORF">GPM918_LOCUS2490</name>
    <name evidence="14" type="ORF">OVA965_LOCUS3891</name>
    <name evidence="15" type="ORF">SRO942_LOCUS2490</name>
    <name evidence="16" type="ORF">TMI583_LOCUS3889</name>
</gene>
<proteinExistence type="predicted"/>
<dbReference type="Gene3D" id="1.20.120.1750">
    <property type="match status" value="1"/>
</dbReference>
<evidence type="ECO:0000256" key="7">
    <source>
        <dbReference type="ARBA" id="ARBA00022786"/>
    </source>
</evidence>
<dbReference type="InterPro" id="IPR001841">
    <property type="entry name" value="Znf_RING"/>
</dbReference>
<keyword evidence="7" id="KW-0833">Ubl conjugation pathway</keyword>
<dbReference type="SUPFAM" id="SSF54495">
    <property type="entry name" value="UBC-like"/>
    <property type="match status" value="1"/>
</dbReference>
<evidence type="ECO:0000256" key="6">
    <source>
        <dbReference type="ARBA" id="ARBA00022771"/>
    </source>
</evidence>
<dbReference type="InterPro" id="IPR006575">
    <property type="entry name" value="RWD_dom"/>
</dbReference>
<dbReference type="Proteomes" id="UP000681722">
    <property type="component" value="Unassembled WGS sequence"/>
</dbReference>
<dbReference type="PROSITE" id="PS00518">
    <property type="entry name" value="ZF_RING_1"/>
    <property type="match status" value="1"/>
</dbReference>
<evidence type="ECO:0000256" key="2">
    <source>
        <dbReference type="ARBA" id="ARBA00012251"/>
    </source>
</evidence>
<evidence type="ECO:0000256" key="1">
    <source>
        <dbReference type="ARBA" id="ARBA00001798"/>
    </source>
</evidence>
<evidence type="ECO:0000313" key="16">
    <source>
        <dbReference type="EMBL" id="CAF3568531.1"/>
    </source>
</evidence>
<reference evidence="13" key="1">
    <citation type="submission" date="2021-02" db="EMBL/GenBank/DDBJ databases">
        <authorList>
            <person name="Nowell W R."/>
        </authorList>
    </citation>
    <scope>NUCLEOTIDE SEQUENCE</scope>
</reference>
<dbReference type="Pfam" id="PF01485">
    <property type="entry name" value="IBR"/>
    <property type="match status" value="1"/>
</dbReference>
<dbReference type="EC" id="2.3.2.31" evidence="2"/>
<sequence length="513" mass="60353">MEFSKNPPEEQIEELAVLQSIFDKDFQQFDLRNFEVVIRFDLVLSPITIRLQSRSHVIHHFPPLNLVIQYPQDYPKYHPPIFILLHNFLSKTQLTILCFQLDRIWQQQSPMNVIVYKWIEFLKDESMNLLCNRELVLTDLTTIDESSNDSRAVTTYDNQYAKRIFEQLLEYNREQNHLIFQHSVHLCEICLEQYMGDKCVQFQKCSHYYCLQCLNQYAKEHMNTGTINCPHSECLETLLPSEVRRILNDTKLYEKYERFQFEKGLEKLNDIVWCPRCQKPVSFDVDSSLAICLQCQFTFCLKCRDVWHPQIECPKTLQIKNLKVKSKNNKIHQDQEMTIYKEILSAEIIEVNTKPCPNCNIRIEKNGGCNHMICTKCKIHFCWTCGWHNFILTGHTCAPNKFYGRDAASNFHLQEQVLSLHDNEIREIMEQYDTDKPSVIGTTLSSRIKMCPNCQKLHVKIGTHNMLSCQQCNRSFCFLCGEPCFGKYHFSPYGCQEHTTHTNIFSDKTESIA</sequence>
<evidence type="ECO:0000313" key="13">
    <source>
        <dbReference type="EMBL" id="CAF0781414.1"/>
    </source>
</evidence>
<keyword evidence="3" id="KW-0808">Transferase</keyword>
<evidence type="ECO:0000256" key="4">
    <source>
        <dbReference type="ARBA" id="ARBA00022723"/>
    </source>
</evidence>
<dbReference type="GO" id="GO:0008270">
    <property type="term" value="F:zinc ion binding"/>
    <property type="evidence" value="ECO:0007669"/>
    <property type="project" value="UniProtKB-KW"/>
</dbReference>
<evidence type="ECO:0000256" key="3">
    <source>
        <dbReference type="ARBA" id="ARBA00022679"/>
    </source>
</evidence>
<dbReference type="EMBL" id="CAJNOK010000976">
    <property type="protein sequence ID" value="CAF0786328.1"/>
    <property type="molecule type" value="Genomic_DNA"/>
</dbReference>